<reference evidence="2" key="1">
    <citation type="submission" date="2023-04" db="EMBL/GenBank/DDBJ databases">
        <title>Aspergillus oryzae NBRC 4228.</title>
        <authorList>
            <person name="Ichikawa N."/>
            <person name="Sato H."/>
            <person name="Tonouchi N."/>
        </authorList>
    </citation>
    <scope>NUCLEOTIDE SEQUENCE</scope>
    <source>
        <strain evidence="2">NBRC 4228</strain>
    </source>
</reference>
<organism evidence="2 3">
    <name type="scientific">Aspergillus oryzae</name>
    <name type="common">Yellow koji mold</name>
    <dbReference type="NCBI Taxonomy" id="5062"/>
    <lineage>
        <taxon>Eukaryota</taxon>
        <taxon>Fungi</taxon>
        <taxon>Dikarya</taxon>
        <taxon>Ascomycota</taxon>
        <taxon>Pezizomycotina</taxon>
        <taxon>Eurotiomycetes</taxon>
        <taxon>Eurotiomycetidae</taxon>
        <taxon>Eurotiales</taxon>
        <taxon>Aspergillaceae</taxon>
        <taxon>Aspergillus</taxon>
        <taxon>Aspergillus subgen. Circumdati</taxon>
    </lineage>
</organism>
<feature type="region of interest" description="Disordered" evidence="1">
    <location>
        <begin position="1"/>
        <end position="55"/>
    </location>
</feature>
<dbReference type="Proteomes" id="UP001165205">
    <property type="component" value="Unassembled WGS sequence"/>
</dbReference>
<feature type="compositionally biased region" description="Polar residues" evidence="1">
    <location>
        <begin position="1"/>
        <end position="21"/>
    </location>
</feature>
<feature type="compositionally biased region" description="Polar residues" evidence="1">
    <location>
        <begin position="36"/>
        <end position="47"/>
    </location>
</feature>
<name>A0AAN5BM32_ASPOZ</name>
<accession>A0AAN5BM32</accession>
<evidence type="ECO:0000313" key="3">
    <source>
        <dbReference type="Proteomes" id="UP001165205"/>
    </source>
</evidence>
<comment type="caution">
    <text evidence="2">The sequence shown here is derived from an EMBL/GenBank/DDBJ whole genome shotgun (WGS) entry which is preliminary data.</text>
</comment>
<dbReference type="EMBL" id="BSYA01000002">
    <property type="protein sequence ID" value="GMG22741.1"/>
    <property type="molecule type" value="Genomic_DNA"/>
</dbReference>
<evidence type="ECO:0000256" key="1">
    <source>
        <dbReference type="SAM" id="MobiDB-lite"/>
    </source>
</evidence>
<gene>
    <name evidence="2" type="ORF">Aory04_000032300</name>
</gene>
<evidence type="ECO:0000313" key="2">
    <source>
        <dbReference type="EMBL" id="GMG22741.1"/>
    </source>
</evidence>
<sequence>MQPQSSNPTNQTPKNIPTQKPDQVYSLADVPGPEPNSRQPSRRSASQHLRPWIAPSAPQSRHLFVGANAL</sequence>
<protein>
    <submittedName>
        <fullName evidence="2">Unnamed protein product</fullName>
    </submittedName>
</protein>
<proteinExistence type="predicted"/>
<dbReference type="AlphaFoldDB" id="A0AAN5BM32"/>